<dbReference type="Proteomes" id="UP000053424">
    <property type="component" value="Unassembled WGS sequence"/>
</dbReference>
<gene>
    <name evidence="1" type="ORF">M413DRAFT_26687</name>
</gene>
<reference evidence="2" key="2">
    <citation type="submission" date="2015-01" db="EMBL/GenBank/DDBJ databases">
        <title>Evolutionary Origins and Diversification of the Mycorrhizal Mutualists.</title>
        <authorList>
            <consortium name="DOE Joint Genome Institute"/>
            <consortium name="Mycorrhizal Genomics Consortium"/>
            <person name="Kohler A."/>
            <person name="Kuo A."/>
            <person name="Nagy L.G."/>
            <person name="Floudas D."/>
            <person name="Copeland A."/>
            <person name="Barry K.W."/>
            <person name="Cichocki N."/>
            <person name="Veneault-Fourrey C."/>
            <person name="LaButti K."/>
            <person name="Lindquist E.A."/>
            <person name="Lipzen A."/>
            <person name="Lundell T."/>
            <person name="Morin E."/>
            <person name="Murat C."/>
            <person name="Riley R."/>
            <person name="Ohm R."/>
            <person name="Sun H."/>
            <person name="Tunlid A."/>
            <person name="Henrissat B."/>
            <person name="Grigoriev I.V."/>
            <person name="Hibbett D.S."/>
            <person name="Martin F."/>
        </authorList>
    </citation>
    <scope>NUCLEOTIDE SEQUENCE [LARGE SCALE GENOMIC DNA]</scope>
    <source>
        <strain evidence="2">h7</strain>
    </source>
</reference>
<reference evidence="1 2" key="1">
    <citation type="submission" date="2014-04" db="EMBL/GenBank/DDBJ databases">
        <authorList>
            <consortium name="DOE Joint Genome Institute"/>
            <person name="Kuo A."/>
            <person name="Gay G."/>
            <person name="Dore J."/>
            <person name="Kohler A."/>
            <person name="Nagy L.G."/>
            <person name="Floudas D."/>
            <person name="Copeland A."/>
            <person name="Barry K.W."/>
            <person name="Cichocki N."/>
            <person name="Veneault-Fourrey C."/>
            <person name="LaButti K."/>
            <person name="Lindquist E.A."/>
            <person name="Lipzen A."/>
            <person name="Lundell T."/>
            <person name="Morin E."/>
            <person name="Murat C."/>
            <person name="Sun H."/>
            <person name="Tunlid A."/>
            <person name="Henrissat B."/>
            <person name="Grigoriev I.V."/>
            <person name="Hibbett D.S."/>
            <person name="Martin F."/>
            <person name="Nordberg H.P."/>
            <person name="Cantor M.N."/>
            <person name="Hua S.X."/>
        </authorList>
    </citation>
    <scope>NUCLEOTIDE SEQUENCE [LARGE SCALE GENOMIC DNA]</scope>
    <source>
        <strain evidence="2">h7</strain>
    </source>
</reference>
<proteinExistence type="predicted"/>
<protein>
    <submittedName>
        <fullName evidence="1">Uncharacterized protein</fullName>
    </submittedName>
</protein>
<organism evidence="1 2">
    <name type="scientific">Hebeloma cylindrosporum</name>
    <dbReference type="NCBI Taxonomy" id="76867"/>
    <lineage>
        <taxon>Eukaryota</taxon>
        <taxon>Fungi</taxon>
        <taxon>Dikarya</taxon>
        <taxon>Basidiomycota</taxon>
        <taxon>Agaricomycotina</taxon>
        <taxon>Agaricomycetes</taxon>
        <taxon>Agaricomycetidae</taxon>
        <taxon>Agaricales</taxon>
        <taxon>Agaricineae</taxon>
        <taxon>Hymenogastraceae</taxon>
        <taxon>Hebeloma</taxon>
    </lineage>
</organism>
<accession>A0A0C2XYH7</accession>
<evidence type="ECO:0000313" key="2">
    <source>
        <dbReference type="Proteomes" id="UP000053424"/>
    </source>
</evidence>
<evidence type="ECO:0000313" key="1">
    <source>
        <dbReference type="EMBL" id="KIM42668.1"/>
    </source>
</evidence>
<dbReference type="EMBL" id="KN831777">
    <property type="protein sequence ID" value="KIM42668.1"/>
    <property type="molecule type" value="Genomic_DNA"/>
</dbReference>
<dbReference type="AlphaFoldDB" id="A0A0C2XYH7"/>
<sequence>MEIIDRLLADPSHLRTLKIYGHVDWNSKTLNSLTHFVSIAIGNPPSYSQLFDALQIFNLHDVPLASSTVELPSECSSVFVSRRQRTMLVGSAPTLFGIPSRMLPVTECDDKMAARGVCNSQCVHGARAYFTAWSQEAVVDAALVLPAPRSFFLRLELRWLFEFESFTRNNQIKAQVILAACSAIPFQSLTFRKQSASSSVTAFVVSSTISATLIILATCLMSKKFTPFPAAPNTVIVTVREYPRQAKFDAGSGLHASSPDEFC</sequence>
<dbReference type="HOGENOM" id="CLU_1057902_0_0_1"/>
<dbReference type="OrthoDB" id="2994206at2759"/>
<keyword evidence="2" id="KW-1185">Reference proteome</keyword>
<name>A0A0C2XYH7_HEBCY</name>